<evidence type="ECO:0000313" key="2">
    <source>
        <dbReference type="Proteomes" id="UP000522081"/>
    </source>
</evidence>
<dbReference type="AlphaFoldDB" id="A0A7Y9Y0F1"/>
<reference evidence="1 2" key="1">
    <citation type="submission" date="2020-07" db="EMBL/GenBank/DDBJ databases">
        <title>Genomic Encyclopedia of Type Strains, Phase IV (KMG-IV): sequencing the most valuable type-strain genomes for metagenomic binning, comparative biology and taxonomic classification.</title>
        <authorList>
            <person name="Goeker M."/>
        </authorList>
    </citation>
    <scope>NUCLEOTIDE SEQUENCE [LARGE SCALE GENOMIC DNA]</scope>
    <source>
        <strain evidence="1 2">DSM 29043</strain>
    </source>
</reference>
<proteinExistence type="predicted"/>
<sequence length="48" mass="5483">MNAVAKPRPKLKMRCPNCGSESICKDAWAAWDETNQRRELGGVYDRET</sequence>
<evidence type="ECO:0000313" key="1">
    <source>
        <dbReference type="EMBL" id="NYH96690.1"/>
    </source>
</evidence>
<comment type="caution">
    <text evidence="1">The sequence shown here is derived from an EMBL/GenBank/DDBJ whole genome shotgun (WGS) entry which is preliminary data.</text>
</comment>
<accession>A0A7Y9Y0F1</accession>
<dbReference type="EMBL" id="JACBZF010000006">
    <property type="protein sequence ID" value="NYH96690.1"/>
    <property type="molecule type" value="Genomic_DNA"/>
</dbReference>
<keyword evidence="2" id="KW-1185">Reference proteome</keyword>
<gene>
    <name evidence="1" type="ORF">FHS75_003041</name>
</gene>
<dbReference type="Proteomes" id="UP000522081">
    <property type="component" value="Unassembled WGS sequence"/>
</dbReference>
<organism evidence="1 2">
    <name type="scientific">Novosphingobium marinum</name>
    <dbReference type="NCBI Taxonomy" id="1514948"/>
    <lineage>
        <taxon>Bacteria</taxon>
        <taxon>Pseudomonadati</taxon>
        <taxon>Pseudomonadota</taxon>
        <taxon>Alphaproteobacteria</taxon>
        <taxon>Sphingomonadales</taxon>
        <taxon>Sphingomonadaceae</taxon>
        <taxon>Novosphingobium</taxon>
    </lineage>
</organism>
<protein>
    <submittedName>
        <fullName evidence="1">Putative RNA-binding Zn-ribbon protein involved in translation (DUF1610 family)</fullName>
    </submittedName>
</protein>
<name>A0A7Y9Y0F1_9SPHN</name>